<dbReference type="STRING" id="84029.CROST_41300"/>
<keyword evidence="2" id="KW-1185">Reference proteome</keyword>
<dbReference type="RefSeq" id="WP_077850668.1">
    <property type="nucleotide sequence ID" value="NZ_CP096983.1"/>
</dbReference>
<organism evidence="1 2">
    <name type="scientific">Clostridium felsineum</name>
    <dbReference type="NCBI Taxonomy" id="36839"/>
    <lineage>
        <taxon>Bacteria</taxon>
        <taxon>Bacillati</taxon>
        <taxon>Bacillota</taxon>
        <taxon>Clostridia</taxon>
        <taxon>Eubacteriales</taxon>
        <taxon>Clostridiaceae</taxon>
        <taxon>Clostridium</taxon>
    </lineage>
</organism>
<dbReference type="AlphaFoldDB" id="A0A1S8KYA0"/>
<proteinExistence type="predicted"/>
<dbReference type="KEGG" id="crw:CROST_004630"/>
<evidence type="ECO:0000313" key="1">
    <source>
        <dbReference type="EMBL" id="URZ09770.1"/>
    </source>
</evidence>
<gene>
    <name evidence="1" type="ORF">CROST_004630</name>
</gene>
<evidence type="ECO:0000313" key="2">
    <source>
        <dbReference type="Proteomes" id="UP000190951"/>
    </source>
</evidence>
<name>A0A1S8KYA0_9CLOT</name>
<sequence>MSQNIDELVKNLRAAADELDTLKNSNSPEVVKHIVENPSGLMSCCGTCTGVSAIPPCQNACIKVSPLM</sequence>
<accession>A0A1S8KYA0</accession>
<dbReference type="Proteomes" id="UP000190951">
    <property type="component" value="Chromosome"/>
</dbReference>
<dbReference type="EMBL" id="CP096983">
    <property type="protein sequence ID" value="URZ09770.1"/>
    <property type="molecule type" value="Genomic_DNA"/>
</dbReference>
<reference evidence="1 2" key="1">
    <citation type="submission" date="2022-04" db="EMBL/GenBank/DDBJ databases">
        <title>Genome sequence of C. roseum typestrain.</title>
        <authorList>
            <person name="Poehlein A."/>
            <person name="Schoch T."/>
            <person name="Duerre P."/>
            <person name="Daniel R."/>
        </authorList>
    </citation>
    <scope>NUCLEOTIDE SEQUENCE [LARGE SCALE GENOMIC DNA]</scope>
    <source>
        <strain evidence="1 2">DSM 7320</strain>
    </source>
</reference>
<protein>
    <submittedName>
        <fullName evidence="1">Uncharacterized protein</fullName>
    </submittedName>
</protein>